<dbReference type="Pfam" id="PF00096">
    <property type="entry name" value="zf-C2H2"/>
    <property type="match status" value="3"/>
</dbReference>
<feature type="domain" description="C2H2-type" evidence="4">
    <location>
        <begin position="256"/>
        <end position="278"/>
    </location>
</feature>
<gene>
    <name evidence="6" type="primary">LOC106470232</name>
</gene>
<feature type="domain" description="C2H2-type" evidence="4">
    <location>
        <begin position="423"/>
        <end position="450"/>
    </location>
</feature>
<evidence type="ECO:0000256" key="1">
    <source>
        <dbReference type="ARBA" id="ARBA00022723"/>
    </source>
</evidence>
<dbReference type="InterPro" id="IPR036236">
    <property type="entry name" value="Znf_C2H2_sf"/>
</dbReference>
<accession>A0ABM1BPL6</accession>
<dbReference type="InterPro" id="IPR050758">
    <property type="entry name" value="Znf_C2H2-type"/>
</dbReference>
<dbReference type="Gene3D" id="3.30.160.60">
    <property type="entry name" value="Classic Zinc Finger"/>
    <property type="match status" value="8"/>
</dbReference>
<dbReference type="PANTHER" id="PTHR23234:SF10">
    <property type="entry name" value="RIKEN CDNA 6720489N17 GENE-RELATED"/>
    <property type="match status" value="1"/>
</dbReference>
<evidence type="ECO:0000313" key="5">
    <source>
        <dbReference type="Proteomes" id="UP000694941"/>
    </source>
</evidence>
<keyword evidence="3" id="KW-0862">Zinc</keyword>
<feature type="domain" description="C2H2-type" evidence="4">
    <location>
        <begin position="311"/>
        <end position="339"/>
    </location>
</feature>
<feature type="domain" description="C2H2-type" evidence="4">
    <location>
        <begin position="479"/>
        <end position="506"/>
    </location>
</feature>
<dbReference type="InterPro" id="IPR013087">
    <property type="entry name" value="Znf_C2H2_type"/>
</dbReference>
<evidence type="ECO:0000259" key="4">
    <source>
        <dbReference type="PROSITE" id="PS50157"/>
    </source>
</evidence>
<dbReference type="Proteomes" id="UP000694941">
    <property type="component" value="Unplaced"/>
</dbReference>
<evidence type="ECO:0000313" key="6">
    <source>
        <dbReference type="RefSeq" id="XP_013786227.1"/>
    </source>
</evidence>
<dbReference type="SMART" id="SM00355">
    <property type="entry name" value="ZnF_C2H2"/>
    <property type="match status" value="12"/>
</dbReference>
<reference evidence="6" key="1">
    <citation type="submission" date="2025-08" db="UniProtKB">
        <authorList>
            <consortium name="RefSeq"/>
        </authorList>
    </citation>
    <scope>IDENTIFICATION</scope>
    <source>
        <tissue evidence="6">Muscle</tissue>
    </source>
</reference>
<feature type="domain" description="C2H2-type" evidence="4">
    <location>
        <begin position="536"/>
        <end position="559"/>
    </location>
</feature>
<dbReference type="GeneID" id="106470232"/>
<feature type="domain" description="C2H2-type" evidence="4">
    <location>
        <begin position="395"/>
        <end position="422"/>
    </location>
</feature>
<feature type="domain" description="C2H2-type" evidence="4">
    <location>
        <begin position="40"/>
        <end position="68"/>
    </location>
</feature>
<feature type="domain" description="C2H2-type" evidence="4">
    <location>
        <begin position="364"/>
        <end position="391"/>
    </location>
</feature>
<feature type="domain" description="C2H2-type" evidence="4">
    <location>
        <begin position="451"/>
        <end position="478"/>
    </location>
</feature>
<feature type="domain" description="C2H2-type" evidence="4">
    <location>
        <begin position="507"/>
        <end position="535"/>
    </location>
</feature>
<dbReference type="SUPFAM" id="SSF57667">
    <property type="entry name" value="beta-beta-alpha zinc fingers"/>
    <property type="match status" value="5"/>
</dbReference>
<name>A0ABM1BPL6_LIMPO</name>
<dbReference type="PANTHER" id="PTHR23234">
    <property type="entry name" value="ZNF44 PROTEIN"/>
    <property type="match status" value="1"/>
</dbReference>
<protein>
    <submittedName>
        <fullName evidence="6">Zinc finger protein 2 homolog</fullName>
    </submittedName>
</protein>
<evidence type="ECO:0000256" key="2">
    <source>
        <dbReference type="ARBA" id="ARBA00022737"/>
    </source>
</evidence>
<keyword evidence="2" id="KW-0677">Repeat</keyword>
<keyword evidence="1" id="KW-0479">Metal-binding</keyword>
<proteinExistence type="predicted"/>
<keyword evidence="5" id="KW-1185">Reference proteome</keyword>
<dbReference type="Pfam" id="PF13912">
    <property type="entry name" value="zf-C2H2_6"/>
    <property type="match status" value="2"/>
</dbReference>
<dbReference type="PROSITE" id="PS50157">
    <property type="entry name" value="ZINC_FINGER_C2H2_2"/>
    <property type="match status" value="10"/>
</dbReference>
<organism evidence="5 6">
    <name type="scientific">Limulus polyphemus</name>
    <name type="common">Atlantic horseshoe crab</name>
    <dbReference type="NCBI Taxonomy" id="6850"/>
    <lineage>
        <taxon>Eukaryota</taxon>
        <taxon>Metazoa</taxon>
        <taxon>Ecdysozoa</taxon>
        <taxon>Arthropoda</taxon>
        <taxon>Chelicerata</taxon>
        <taxon>Merostomata</taxon>
        <taxon>Xiphosura</taxon>
        <taxon>Limulidae</taxon>
        <taxon>Limulus</taxon>
    </lineage>
</organism>
<keyword evidence="3" id="KW-0863">Zinc-finger</keyword>
<evidence type="ECO:0000256" key="3">
    <source>
        <dbReference type="PROSITE-ProRule" id="PRU00042"/>
    </source>
</evidence>
<dbReference type="RefSeq" id="XP_013786227.1">
    <property type="nucleotide sequence ID" value="XM_013930773.2"/>
</dbReference>
<sequence>MSILVKDVSSSETENLFDNESISDDWNKNRYLYGKPTESLQCKICNKVFISSSFLKCHTEMYHKGKECGEFAGVLCNEELSLEAKSFNGEDSTGDEDENHMFCSNSCNDSVNCEVQLVELMEDQPLNNIHKDENACSENQFSEFDENQEENEGTRETNESFASDIEMHKSQFCQSLFIKEGSLVNHEEQHGSSSSDEHHCTHCIFSSKSYSDLLTHLAIHQDGQEDEQSLRCVEGGKNFKAKDHQHQESDAQFQTVKCNICGSMFKKESGLAVHMRSHLKRVRTSQSCENVKLNSQEIIVRKINSAGDKRFHCSVCDRGFSCTNNLMKHYIAKHDPNNPNIPSTSFDMQKQDDKSGEFLSTDSYPCEKCGKVFTSMKMLEGHKKIHRNETENRRFSCPYCKYSTNKSTGLRNHVAIHTNERPYQCNYCGRGFTEQSSLRKHMLTHTGEKPYACDVCGKKFTQRGHINIHMRIHNKEKPYRCQFCEKTFAYHNVLTRHQKTHSEEKPYKCTYCSKSFKSKSAHQGHEISKHTHKYPVTCTECGKGFIEFRNMQIHLRNIHNIAIYKLKDN</sequence>
<dbReference type="PROSITE" id="PS00028">
    <property type="entry name" value="ZINC_FINGER_C2H2_1"/>
    <property type="match status" value="9"/>
</dbReference>